<keyword evidence="3 6" id="KW-0812">Transmembrane</keyword>
<evidence type="ECO:0000256" key="4">
    <source>
        <dbReference type="ARBA" id="ARBA00022989"/>
    </source>
</evidence>
<keyword evidence="4 6" id="KW-1133">Transmembrane helix</keyword>
<dbReference type="PATRIC" id="fig|1423766.4.peg.100"/>
<dbReference type="PANTHER" id="PTHR33545:SF10">
    <property type="entry name" value="UPF0750 MEMBRANE PROTEIN YPJC"/>
    <property type="match status" value="1"/>
</dbReference>
<dbReference type="InterPro" id="IPR019264">
    <property type="entry name" value="DUF2179"/>
</dbReference>
<dbReference type="Gene3D" id="3.30.70.120">
    <property type="match status" value="1"/>
</dbReference>
<feature type="transmembrane region" description="Helical" evidence="6">
    <location>
        <begin position="84"/>
        <end position="100"/>
    </location>
</feature>
<dbReference type="PANTHER" id="PTHR33545">
    <property type="entry name" value="UPF0750 MEMBRANE PROTEIN YITT-RELATED"/>
    <property type="match status" value="1"/>
</dbReference>
<keyword evidence="9" id="KW-1185">Reference proteome</keyword>
<feature type="transmembrane region" description="Helical" evidence="6">
    <location>
        <begin position="12"/>
        <end position="35"/>
    </location>
</feature>
<dbReference type="EMBL" id="AZEB01000001">
    <property type="protein sequence ID" value="KRL23376.1"/>
    <property type="molecule type" value="Genomic_DNA"/>
</dbReference>
<feature type="transmembrane region" description="Helical" evidence="6">
    <location>
        <begin position="155"/>
        <end position="173"/>
    </location>
</feature>
<comment type="caution">
    <text evidence="8">The sequence shown here is derived from an EMBL/GenBank/DDBJ whole genome shotgun (WGS) entry which is preliminary data.</text>
</comment>
<protein>
    <recommendedName>
        <fullName evidence="7">DUF2179 domain-containing protein</fullName>
    </recommendedName>
</protein>
<keyword evidence="5 6" id="KW-0472">Membrane</keyword>
<dbReference type="CDD" id="cd16380">
    <property type="entry name" value="YitT_C"/>
    <property type="match status" value="1"/>
</dbReference>
<name>A0A0R1NST4_9LACO</name>
<reference evidence="8 9" key="1">
    <citation type="journal article" date="2015" name="Genome Announc.">
        <title>Expanding the biotechnology potential of lactobacilli through comparative genomics of 213 strains and associated genera.</title>
        <authorList>
            <person name="Sun Z."/>
            <person name="Harris H.M."/>
            <person name="McCann A."/>
            <person name="Guo C."/>
            <person name="Argimon S."/>
            <person name="Zhang W."/>
            <person name="Yang X."/>
            <person name="Jeffery I.B."/>
            <person name="Cooney J.C."/>
            <person name="Kagawa T.F."/>
            <person name="Liu W."/>
            <person name="Song Y."/>
            <person name="Salvetti E."/>
            <person name="Wrobel A."/>
            <person name="Rasinkangas P."/>
            <person name="Parkhill J."/>
            <person name="Rea M.C."/>
            <person name="O'Sullivan O."/>
            <person name="Ritari J."/>
            <person name="Douillard F.P."/>
            <person name="Paul Ross R."/>
            <person name="Yang R."/>
            <person name="Briner A.E."/>
            <person name="Felis G.E."/>
            <person name="de Vos W.M."/>
            <person name="Barrangou R."/>
            <person name="Klaenhammer T.R."/>
            <person name="Caufield P.W."/>
            <person name="Cui Y."/>
            <person name="Zhang H."/>
            <person name="O'Toole P.W."/>
        </authorList>
    </citation>
    <scope>NUCLEOTIDE SEQUENCE [LARGE SCALE GENOMIC DNA]</scope>
    <source>
        <strain evidence="8 9">DSM 19906</strain>
    </source>
</reference>
<dbReference type="RefSeq" id="WP_008856747.1">
    <property type="nucleotide sequence ID" value="NZ_AZEB01000001.1"/>
</dbReference>
<keyword evidence="2" id="KW-1003">Cell membrane</keyword>
<evidence type="ECO:0000256" key="6">
    <source>
        <dbReference type="SAM" id="Phobius"/>
    </source>
</evidence>
<dbReference type="Pfam" id="PF10035">
    <property type="entry name" value="DUF2179"/>
    <property type="match status" value="1"/>
</dbReference>
<dbReference type="GO" id="GO:0005886">
    <property type="term" value="C:plasma membrane"/>
    <property type="evidence" value="ECO:0007669"/>
    <property type="project" value="UniProtKB-SubCell"/>
</dbReference>
<dbReference type="AlphaFoldDB" id="A0A0R1NST4"/>
<evidence type="ECO:0000313" key="9">
    <source>
        <dbReference type="Proteomes" id="UP000051439"/>
    </source>
</evidence>
<feature type="transmembrane region" description="Helical" evidence="6">
    <location>
        <begin position="179"/>
        <end position="196"/>
    </location>
</feature>
<evidence type="ECO:0000256" key="5">
    <source>
        <dbReference type="ARBA" id="ARBA00023136"/>
    </source>
</evidence>
<evidence type="ECO:0000256" key="2">
    <source>
        <dbReference type="ARBA" id="ARBA00022475"/>
    </source>
</evidence>
<dbReference type="PIRSF" id="PIRSF006483">
    <property type="entry name" value="Membrane_protein_YitT"/>
    <property type="match status" value="1"/>
</dbReference>
<sequence length="294" mass="32713">MAEKQTHLNISMIDLLVIALGTAIYSFGIVFFNIYNHLADGGVTGITLILRALFHIDPAYSTILVNIPLFIIGYRFLGKKDMFYTLYGTIVLAIFLWIWQRVPIVINIDHDLLLSAIGAGLFGGFGCGIVYRFGGTTGGVDIVARLFERFKGIQMGQTLLTIDVIVLLSSLVYLDIRQMAYTLIYVWIFSVIVNFTQQGAYTARGILIISNESNTISTAIQDELSRGVTFLNAEGGYSHNTKQVIYCVVSPSELHSLKQLVESIDKEAFISIIDVNEAIGEGFTYKRPKKFKIL</sequence>
<accession>A0A0R1NST4</accession>
<gene>
    <name evidence="8" type="ORF">FC98_GL000101</name>
</gene>
<dbReference type="InterPro" id="IPR051461">
    <property type="entry name" value="UPF0750_membrane"/>
</dbReference>
<feature type="domain" description="DUF2179" evidence="7">
    <location>
        <begin position="226"/>
        <end position="280"/>
    </location>
</feature>
<evidence type="ECO:0000313" key="8">
    <source>
        <dbReference type="EMBL" id="KRL23376.1"/>
    </source>
</evidence>
<proteinExistence type="predicted"/>
<evidence type="ECO:0000256" key="1">
    <source>
        <dbReference type="ARBA" id="ARBA00004651"/>
    </source>
</evidence>
<dbReference type="Pfam" id="PF02588">
    <property type="entry name" value="YitT_membrane"/>
    <property type="match status" value="1"/>
</dbReference>
<comment type="subcellular location">
    <subcellularLocation>
        <location evidence="1">Cell membrane</location>
        <topology evidence="1">Multi-pass membrane protein</topology>
    </subcellularLocation>
</comment>
<dbReference type="Proteomes" id="UP000051439">
    <property type="component" value="Unassembled WGS sequence"/>
</dbReference>
<organism evidence="8 9">
    <name type="scientific">Lentilactobacillus kisonensis DSM 19906 = JCM 15041</name>
    <dbReference type="NCBI Taxonomy" id="1423766"/>
    <lineage>
        <taxon>Bacteria</taxon>
        <taxon>Bacillati</taxon>
        <taxon>Bacillota</taxon>
        <taxon>Bacilli</taxon>
        <taxon>Lactobacillales</taxon>
        <taxon>Lactobacillaceae</taxon>
        <taxon>Lentilactobacillus</taxon>
    </lineage>
</organism>
<feature type="transmembrane region" description="Helical" evidence="6">
    <location>
        <begin position="59"/>
        <end position="77"/>
    </location>
</feature>
<dbReference type="InterPro" id="IPR015867">
    <property type="entry name" value="N-reg_PII/ATP_PRibTrfase_C"/>
</dbReference>
<feature type="transmembrane region" description="Helical" evidence="6">
    <location>
        <begin position="112"/>
        <end position="134"/>
    </location>
</feature>
<evidence type="ECO:0000256" key="3">
    <source>
        <dbReference type="ARBA" id="ARBA00022692"/>
    </source>
</evidence>
<dbReference type="InterPro" id="IPR003740">
    <property type="entry name" value="YitT"/>
</dbReference>
<evidence type="ECO:0000259" key="7">
    <source>
        <dbReference type="Pfam" id="PF10035"/>
    </source>
</evidence>